<evidence type="ECO:0000256" key="5">
    <source>
        <dbReference type="SAM" id="MobiDB-lite"/>
    </source>
</evidence>
<dbReference type="Pfam" id="PF03619">
    <property type="entry name" value="Solute_trans_a"/>
    <property type="match status" value="2"/>
</dbReference>
<dbReference type="GO" id="GO:0016020">
    <property type="term" value="C:membrane"/>
    <property type="evidence" value="ECO:0007669"/>
    <property type="project" value="UniProtKB-SubCell"/>
</dbReference>
<dbReference type="OrthoDB" id="5348404at2759"/>
<gene>
    <name evidence="7" type="ORF">PBRASI_LOCUS1861</name>
</gene>
<dbReference type="Proteomes" id="UP000789739">
    <property type="component" value="Unassembled WGS sequence"/>
</dbReference>
<keyword evidence="3 6" id="KW-1133">Transmembrane helix</keyword>
<feature type="region of interest" description="Disordered" evidence="5">
    <location>
        <begin position="379"/>
        <end position="417"/>
    </location>
</feature>
<keyword evidence="4 6" id="KW-0472">Membrane</keyword>
<proteinExistence type="predicted"/>
<feature type="transmembrane region" description="Helical" evidence="6">
    <location>
        <begin position="63"/>
        <end position="83"/>
    </location>
</feature>
<feature type="transmembrane region" description="Helical" evidence="6">
    <location>
        <begin position="184"/>
        <end position="202"/>
    </location>
</feature>
<dbReference type="SMART" id="SM01417">
    <property type="entry name" value="Solute_trans_a"/>
    <property type="match status" value="1"/>
</dbReference>
<evidence type="ECO:0000313" key="7">
    <source>
        <dbReference type="EMBL" id="CAG8486523.1"/>
    </source>
</evidence>
<evidence type="ECO:0000256" key="4">
    <source>
        <dbReference type="ARBA" id="ARBA00023136"/>
    </source>
</evidence>
<comment type="subcellular location">
    <subcellularLocation>
        <location evidence="1">Membrane</location>
        <topology evidence="1">Multi-pass membrane protein</topology>
    </subcellularLocation>
</comment>
<evidence type="ECO:0000256" key="1">
    <source>
        <dbReference type="ARBA" id="ARBA00004141"/>
    </source>
</evidence>
<feature type="transmembrane region" description="Helical" evidence="6">
    <location>
        <begin position="20"/>
        <end position="42"/>
    </location>
</feature>
<evidence type="ECO:0000256" key="6">
    <source>
        <dbReference type="SAM" id="Phobius"/>
    </source>
</evidence>
<feature type="transmembrane region" description="Helical" evidence="6">
    <location>
        <begin position="89"/>
        <end position="107"/>
    </location>
</feature>
<keyword evidence="2 6" id="KW-0812">Transmembrane</keyword>
<comment type="caution">
    <text evidence="7">The sequence shown here is derived from an EMBL/GenBank/DDBJ whole genome shotgun (WGS) entry which is preliminary data.</text>
</comment>
<reference evidence="7" key="1">
    <citation type="submission" date="2021-06" db="EMBL/GenBank/DDBJ databases">
        <authorList>
            <person name="Kallberg Y."/>
            <person name="Tangrot J."/>
            <person name="Rosling A."/>
        </authorList>
    </citation>
    <scope>NUCLEOTIDE SEQUENCE</scope>
    <source>
        <strain evidence="7">BR232B</strain>
    </source>
</reference>
<keyword evidence="8" id="KW-1185">Reference proteome</keyword>
<name>A0A9N8WH56_9GLOM</name>
<dbReference type="PANTHER" id="PTHR23423">
    <property type="entry name" value="ORGANIC SOLUTE TRANSPORTER-RELATED"/>
    <property type="match status" value="1"/>
</dbReference>
<feature type="compositionally biased region" description="Basic residues" evidence="5">
    <location>
        <begin position="381"/>
        <end position="398"/>
    </location>
</feature>
<sequence>MSERSVSADNGGTGQYLDPSYVRIAGLFAWTATGLSVMAIWSHLKNYRKPVSGDTPGRRERKVPIYAISSWISLISLRTAFYLDAVRDIYEAFVMYCFFNLLVNYLGGDRSLLIFLHGRPPLVTTGFIRLFIKEIDMSDPRVFLFLKRSILQYVYLKPLLAAATMILKWNETYNDGTISMKSGTIWHLTGLGLAILSWLGIISDSKESSDGDDAGQLSAENRSVAIQDFLICMEMALAAAGHWYAYSYKDYIDPTIQSARMPIYYAFKDSMGTKDVFEDTLEIIHGRDFTYRTFEPAEGMAHTGPSRAKRANAGLRIYGGGTTKHWLTERNSAIPDDCQSLHFPDSLDEDVESMYKISRQLGEHGDYNFPVISTTEVVGHTRPKPKRKYTISKRKQKGKDKGLRNVFEPESDDEEDTNNLLAANGEKKVRQLSETNVPPFRTGCVDLIVKDETGKKLESYVDMIPSASTSSERPSFTAISVLDPFILGMPGMSDISRRISPLGTEYEDDIWKKNVWG</sequence>
<evidence type="ECO:0000256" key="3">
    <source>
        <dbReference type="ARBA" id="ARBA00022989"/>
    </source>
</evidence>
<evidence type="ECO:0000256" key="2">
    <source>
        <dbReference type="ARBA" id="ARBA00022692"/>
    </source>
</evidence>
<dbReference type="EMBL" id="CAJVPI010000132">
    <property type="protein sequence ID" value="CAG8486523.1"/>
    <property type="molecule type" value="Genomic_DNA"/>
</dbReference>
<dbReference type="InterPro" id="IPR005178">
    <property type="entry name" value="Ostalpha/TMEM184C"/>
</dbReference>
<organism evidence="7 8">
    <name type="scientific">Paraglomus brasilianum</name>
    <dbReference type="NCBI Taxonomy" id="144538"/>
    <lineage>
        <taxon>Eukaryota</taxon>
        <taxon>Fungi</taxon>
        <taxon>Fungi incertae sedis</taxon>
        <taxon>Mucoromycota</taxon>
        <taxon>Glomeromycotina</taxon>
        <taxon>Glomeromycetes</taxon>
        <taxon>Paraglomerales</taxon>
        <taxon>Paraglomeraceae</taxon>
        <taxon>Paraglomus</taxon>
    </lineage>
</organism>
<protein>
    <submittedName>
        <fullName evidence="7">592_t:CDS:1</fullName>
    </submittedName>
</protein>
<dbReference type="AlphaFoldDB" id="A0A9N8WH56"/>
<accession>A0A9N8WH56</accession>
<evidence type="ECO:0000313" key="8">
    <source>
        <dbReference type="Proteomes" id="UP000789739"/>
    </source>
</evidence>